<reference evidence="1" key="1">
    <citation type="submission" date="2023-07" db="EMBL/GenBank/DDBJ databases">
        <title>draft genome sequence of fig (Ficus carica).</title>
        <authorList>
            <person name="Takahashi T."/>
            <person name="Nishimura K."/>
        </authorList>
    </citation>
    <scope>NUCLEOTIDE SEQUENCE</scope>
</reference>
<organism evidence="1 2">
    <name type="scientific">Ficus carica</name>
    <name type="common">Common fig</name>
    <dbReference type="NCBI Taxonomy" id="3494"/>
    <lineage>
        <taxon>Eukaryota</taxon>
        <taxon>Viridiplantae</taxon>
        <taxon>Streptophyta</taxon>
        <taxon>Embryophyta</taxon>
        <taxon>Tracheophyta</taxon>
        <taxon>Spermatophyta</taxon>
        <taxon>Magnoliopsida</taxon>
        <taxon>eudicotyledons</taxon>
        <taxon>Gunneridae</taxon>
        <taxon>Pentapetalae</taxon>
        <taxon>rosids</taxon>
        <taxon>fabids</taxon>
        <taxon>Rosales</taxon>
        <taxon>Moraceae</taxon>
        <taxon>Ficeae</taxon>
        <taxon>Ficus</taxon>
    </lineage>
</organism>
<keyword evidence="2" id="KW-1185">Reference proteome</keyword>
<dbReference type="EMBL" id="BTGU01004806">
    <property type="protein sequence ID" value="GMN32490.1"/>
    <property type="molecule type" value="Genomic_DNA"/>
</dbReference>
<comment type="caution">
    <text evidence="1">The sequence shown here is derived from an EMBL/GenBank/DDBJ whole genome shotgun (WGS) entry which is preliminary data.</text>
</comment>
<proteinExistence type="predicted"/>
<dbReference type="AlphaFoldDB" id="A0AA87ZI91"/>
<evidence type="ECO:0000313" key="2">
    <source>
        <dbReference type="Proteomes" id="UP001187192"/>
    </source>
</evidence>
<dbReference type="Proteomes" id="UP001187192">
    <property type="component" value="Unassembled WGS sequence"/>
</dbReference>
<evidence type="ECO:0000313" key="1">
    <source>
        <dbReference type="EMBL" id="GMN32490.1"/>
    </source>
</evidence>
<gene>
    <name evidence="1" type="ORF">TIFTF001_046599</name>
</gene>
<name>A0AA87ZI91_FICCA</name>
<sequence length="120" mass="13554">MKFLQGLSCVASSRQSHASPALIRLPSRYQERDEEEEEWRELDRWKGLWESFVLFGLEWSSLFKFKKEGRACILLLMEGCKMTGQQGDSSSTSPLAPLFSPCLQPNHGNGFSLISLSPAK</sequence>
<accession>A0AA87ZI91</accession>
<protein>
    <submittedName>
        <fullName evidence="1">Uncharacterized protein</fullName>
    </submittedName>
</protein>